<feature type="active site" description="Proton acceptor" evidence="1">
    <location>
        <position position="356"/>
    </location>
</feature>
<dbReference type="Gene3D" id="1.10.390.10">
    <property type="entry name" value="Neutral Protease Domain 2"/>
    <property type="match status" value="1"/>
</dbReference>
<accession>A0A967ADG6</accession>
<comment type="caution">
    <text evidence="5">The sequence shown here is derived from an EMBL/GenBank/DDBJ whole genome shotgun (WGS) entry which is preliminary data.</text>
</comment>
<evidence type="ECO:0000313" key="6">
    <source>
        <dbReference type="Proteomes" id="UP000643701"/>
    </source>
</evidence>
<evidence type="ECO:0000256" key="1">
    <source>
        <dbReference type="PIRSR" id="PIRSR634015-1"/>
    </source>
</evidence>
<dbReference type="InterPro" id="IPR034015">
    <property type="entry name" value="M1_LTA4H"/>
</dbReference>
<keyword evidence="6" id="KW-1185">Reference proteome</keyword>
<protein>
    <submittedName>
        <fullName evidence="5">M1 family metallopeptidase</fullName>
    </submittedName>
</protein>
<feature type="domain" description="Peptidase M1 membrane alanine aminopeptidase" evidence="4">
    <location>
        <begin position="343"/>
        <end position="496"/>
    </location>
</feature>
<dbReference type="PANTHER" id="PTHR45726">
    <property type="entry name" value="LEUKOTRIENE A-4 HYDROLASE"/>
    <property type="match status" value="1"/>
</dbReference>
<feature type="signal peptide" evidence="3">
    <location>
        <begin position="1"/>
        <end position="22"/>
    </location>
</feature>
<proteinExistence type="predicted"/>
<feature type="binding site" evidence="2">
    <location>
        <position position="378"/>
    </location>
    <ligand>
        <name>Zn(2+)</name>
        <dbReference type="ChEBI" id="CHEBI:29105"/>
        <note>catalytic</note>
    </ligand>
</feature>
<evidence type="ECO:0000259" key="4">
    <source>
        <dbReference type="Pfam" id="PF01433"/>
    </source>
</evidence>
<comment type="cofactor">
    <cofactor evidence="2">
        <name>Zn(2+)</name>
        <dbReference type="ChEBI" id="CHEBI:29105"/>
    </cofactor>
    <text evidence="2">Binds 1 zinc ion per subunit.</text>
</comment>
<sequence length="608" mass="70647">MYCKRHFYLSLLIGFFITSLTAQNNTSYWQQEANYEMDIDIDVKKYQYQGKQKLSYTNHSPDTLHRVFYHLYFNAFQPGSEMDVRSRTIADPDPRVGNRISKLKEDEIGYLNVETLKQNGKKIKYEVVGTVLEVELHQAILPGEEVVFDMEFEGQVPLQIRRSGRQNKEGVELSMTQWYPKIAEYDFEGWHAHPYIGREFHGVWGDYDVKIKIDKNYTIGGTGYLQNPNEIGHGYEDEGVKVKNRGKTKTWHFIAPKVHDFAWAADPDFLHDRLTAEDGTELHFIYKDNKDSIENWKKLQPDTEKLLQYFNKHIGKYPYNQYSIVQGGDGGMEYAMCTLITGERAYPSLFGVTAHELAHSWFQQVLATNESKHEWMDEGMTTYISSLAENEILEKGEDFPLSRAYQGYIALANSEAQQPLSSQADRWKFNQAYGISAYSKGALFLSQLDYLIGGDLLAKTLKRYFDEWKFKHPTPNDFKRVAEKVSGAELDWYLIDWTQTINTIDYGIKNASQEGDLLNVELERIGMMPMPIEVEITYADNSKELHYIPLQMMRWKKPGMEYIHPRWAWAVPTYQISINTAEKIVKQIEIDPSQLMADINRENNLKKL</sequence>
<keyword evidence="2" id="KW-0479">Metal-binding</keyword>
<feature type="active site" description="Proton donor" evidence="1">
    <location>
        <position position="438"/>
    </location>
</feature>
<dbReference type="Pfam" id="PF01433">
    <property type="entry name" value="Peptidase_M1"/>
    <property type="match status" value="1"/>
</dbReference>
<dbReference type="GO" id="GO:0008237">
    <property type="term" value="F:metallopeptidase activity"/>
    <property type="evidence" value="ECO:0007669"/>
    <property type="project" value="InterPro"/>
</dbReference>
<dbReference type="RefSeq" id="WP_166400332.1">
    <property type="nucleotide sequence ID" value="NZ_JAANAS010000050.1"/>
</dbReference>
<dbReference type="SUPFAM" id="SSF55486">
    <property type="entry name" value="Metalloproteases ('zincins'), catalytic domain"/>
    <property type="match status" value="1"/>
</dbReference>
<feature type="binding site" evidence="2">
    <location>
        <position position="359"/>
    </location>
    <ligand>
        <name>Zn(2+)</name>
        <dbReference type="ChEBI" id="CHEBI:29105"/>
        <note>catalytic</note>
    </ligand>
</feature>
<dbReference type="CDD" id="cd09604">
    <property type="entry name" value="M1_APN_like"/>
    <property type="match status" value="1"/>
</dbReference>
<dbReference type="EMBL" id="JAANAS010000050">
    <property type="protein sequence ID" value="NGZ90086.1"/>
    <property type="molecule type" value="Genomic_DNA"/>
</dbReference>
<dbReference type="AlphaFoldDB" id="A0A967ADG6"/>
<feature type="chain" id="PRO_5037799882" evidence="3">
    <location>
        <begin position="23"/>
        <end position="608"/>
    </location>
</feature>
<evidence type="ECO:0000256" key="2">
    <source>
        <dbReference type="PIRSR" id="PIRSR634015-3"/>
    </source>
</evidence>
<feature type="binding site" evidence="2">
    <location>
        <position position="355"/>
    </location>
    <ligand>
        <name>Zn(2+)</name>
        <dbReference type="ChEBI" id="CHEBI:29105"/>
        <note>catalytic</note>
    </ligand>
</feature>
<name>A0A967ADG6_9FLAO</name>
<evidence type="ECO:0000256" key="3">
    <source>
        <dbReference type="SAM" id="SignalP"/>
    </source>
</evidence>
<dbReference type="InterPro" id="IPR027268">
    <property type="entry name" value="Peptidase_M4/M1_CTD_sf"/>
</dbReference>
<organism evidence="5 6">
    <name type="scientific">Psychroflexus maritimus</name>
    <dbReference type="NCBI Taxonomy" id="2714865"/>
    <lineage>
        <taxon>Bacteria</taxon>
        <taxon>Pseudomonadati</taxon>
        <taxon>Bacteroidota</taxon>
        <taxon>Flavobacteriia</taxon>
        <taxon>Flavobacteriales</taxon>
        <taxon>Flavobacteriaceae</taxon>
        <taxon>Psychroflexus</taxon>
    </lineage>
</organism>
<gene>
    <name evidence="5" type="ORF">G7034_07465</name>
</gene>
<dbReference type="PANTHER" id="PTHR45726:SF3">
    <property type="entry name" value="LEUKOTRIENE A-4 HYDROLASE"/>
    <property type="match status" value="1"/>
</dbReference>
<keyword evidence="3" id="KW-0732">Signal</keyword>
<reference evidence="5" key="1">
    <citation type="submission" date="2020-03" db="EMBL/GenBank/DDBJ databases">
        <title>Psychroflexus Maritimus sp. nov., isolate from marine sediment.</title>
        <authorList>
            <person name="Zhong Y.-L."/>
        </authorList>
    </citation>
    <scope>NUCLEOTIDE SEQUENCE</scope>
    <source>
        <strain evidence="5">C1</strain>
    </source>
</reference>
<dbReference type="InterPro" id="IPR014782">
    <property type="entry name" value="Peptidase_M1_dom"/>
</dbReference>
<dbReference type="Proteomes" id="UP000643701">
    <property type="component" value="Unassembled WGS sequence"/>
</dbReference>
<evidence type="ECO:0000313" key="5">
    <source>
        <dbReference type="EMBL" id="NGZ90086.1"/>
    </source>
</evidence>
<keyword evidence="2" id="KW-0862">Zinc</keyword>
<dbReference type="GO" id="GO:0008270">
    <property type="term" value="F:zinc ion binding"/>
    <property type="evidence" value="ECO:0007669"/>
    <property type="project" value="InterPro"/>
</dbReference>